<proteinExistence type="predicted"/>
<dbReference type="AlphaFoldDB" id="A0A1V8M8P8"/>
<evidence type="ECO:0000313" key="1">
    <source>
        <dbReference type="EMBL" id="OQK17964.1"/>
    </source>
</evidence>
<dbReference type="InterPro" id="IPR025130">
    <property type="entry name" value="DUF4056"/>
</dbReference>
<sequence length="442" mass="49217">MVIKSPKTLYLNLTLQAFRFAILVKRPIYFHRALPIIIYLAAGLTGCARFPVWQAPAEVLITDYTIALTLNDFEGGGTSNDFDSKDIPNLPAPKGLRPCCAFGNKLKVKLGEMPLAGFKLDNIRASEDLGPHKFDNGLVSLDLSDNRGWVDDENNGLVYTCRGGFIDIAHVRDNADMTIFLAAEAGRNMDVGGVSNMPDQGGKIRVVFHPVAEEILDEHGRLQLAARIGQWVAFQLSIWHEIVTWYGFASMDAWPEKLSSFSPEDLYSNLLGVKIAGAIITSMQASDDYTYNRSMDNWIKRVLNRLQAVSREDGIEAIDRVDGIWWDSQRPLPDWQITLRRHFLSEKQIKPWLISMAGVTLDACVTAKPRLDLLLPSAISGTRFDELATIEIDVDNELIKNGFPLLATDQRTVTQADFSRLAETIRSEVVEVLGSKAGQPEP</sequence>
<accession>A0A1V8M8P8</accession>
<evidence type="ECO:0000313" key="2">
    <source>
        <dbReference type="Proteomes" id="UP000191980"/>
    </source>
</evidence>
<protein>
    <recommendedName>
        <fullName evidence="3">DUF4056 domain-containing protein</fullName>
    </recommendedName>
</protein>
<keyword evidence="2" id="KW-1185">Reference proteome</keyword>
<name>A0A1V8M8P8_9GAMM</name>
<evidence type="ECO:0008006" key="3">
    <source>
        <dbReference type="Google" id="ProtNLM"/>
    </source>
</evidence>
<dbReference type="EMBL" id="LPUF01000001">
    <property type="protein sequence ID" value="OQK17964.1"/>
    <property type="molecule type" value="Genomic_DNA"/>
</dbReference>
<dbReference type="Proteomes" id="UP000191980">
    <property type="component" value="Unassembled WGS sequence"/>
</dbReference>
<dbReference type="Pfam" id="PF13265">
    <property type="entry name" value="DUF4056"/>
    <property type="match status" value="1"/>
</dbReference>
<reference evidence="1 2" key="1">
    <citation type="submission" date="2015-12" db="EMBL/GenBank/DDBJ databases">
        <authorList>
            <person name="Shamseldin A."/>
            <person name="Moawad H."/>
            <person name="Abd El-Rahim W.M."/>
            <person name="Sadowsky M.J."/>
        </authorList>
    </citation>
    <scope>NUCLEOTIDE SEQUENCE [LARGE SCALE GENOMIC DNA]</scope>
    <source>
        <strain evidence="1 2">WF1</strain>
    </source>
</reference>
<gene>
    <name evidence="1" type="ORF">AU255_08925</name>
</gene>
<organism evidence="1 2">
    <name type="scientific">Methyloprofundus sedimenti</name>
    <dbReference type="NCBI Taxonomy" id="1420851"/>
    <lineage>
        <taxon>Bacteria</taxon>
        <taxon>Pseudomonadati</taxon>
        <taxon>Pseudomonadota</taxon>
        <taxon>Gammaproteobacteria</taxon>
        <taxon>Methylococcales</taxon>
        <taxon>Methylococcaceae</taxon>
        <taxon>Methyloprofundus</taxon>
    </lineage>
</organism>
<comment type="caution">
    <text evidence="1">The sequence shown here is derived from an EMBL/GenBank/DDBJ whole genome shotgun (WGS) entry which is preliminary data.</text>
</comment>